<dbReference type="STRING" id="278944.A0A4Z1HLB9"/>
<keyword evidence="3" id="KW-1185">Reference proteome</keyword>
<protein>
    <submittedName>
        <fullName evidence="2">Uncharacterized protein</fullName>
    </submittedName>
</protein>
<dbReference type="Proteomes" id="UP000297452">
    <property type="component" value="Unassembled WGS sequence"/>
</dbReference>
<proteinExistence type="predicted"/>
<evidence type="ECO:0000256" key="1">
    <source>
        <dbReference type="SAM" id="MobiDB-lite"/>
    </source>
</evidence>
<feature type="region of interest" description="Disordered" evidence="1">
    <location>
        <begin position="69"/>
        <end position="96"/>
    </location>
</feature>
<dbReference type="OrthoDB" id="5374569at2759"/>
<evidence type="ECO:0000313" key="2">
    <source>
        <dbReference type="EMBL" id="TGO49451.1"/>
    </source>
</evidence>
<dbReference type="AlphaFoldDB" id="A0A4Z1HLB9"/>
<accession>A0A4Z1HLB9</accession>
<evidence type="ECO:0000313" key="3">
    <source>
        <dbReference type="Proteomes" id="UP000297452"/>
    </source>
</evidence>
<dbReference type="EMBL" id="PQXJ01000431">
    <property type="protein sequence ID" value="TGO49451.1"/>
    <property type="molecule type" value="Genomic_DNA"/>
</dbReference>
<organism evidence="2 3">
    <name type="scientific">Botryotinia narcissicola</name>
    <dbReference type="NCBI Taxonomy" id="278944"/>
    <lineage>
        <taxon>Eukaryota</taxon>
        <taxon>Fungi</taxon>
        <taxon>Dikarya</taxon>
        <taxon>Ascomycota</taxon>
        <taxon>Pezizomycotina</taxon>
        <taxon>Leotiomycetes</taxon>
        <taxon>Helotiales</taxon>
        <taxon>Sclerotiniaceae</taxon>
        <taxon>Botryotinia</taxon>
    </lineage>
</organism>
<name>A0A4Z1HLB9_9HELO</name>
<sequence>MRTLPWMKKNGSSTLTLPKKTIASVGRSTKRPRVEASLSDSDYDSDHAPKQIKAVIHSLYSYKQCSDSLADFDQGRDPSTSPPPEPPTESFMEEGREHDDKYRIVEDEFLTVAKSFTVHLHTAEYKRLGKMAKTRNADAINSISRPVFGRMPDATRRKAEEVASSNNQRNFLEKLVGKKEDSLSSDTDEETLPFVVTSLYGLMTSPKKRGISLMTISSPTKTTRAAAGFRNPTKFKTSQRASSPTIKSKTQAVDLDLDLYATVSEDDDDLDGPISAPKFLFSRPINEKDAVNTKSEVRLPKISTTATPIKLQSLRTPVAGEADVYKSTKAPIADPPSHSSATQDRIARRIAQTKLRRKQEEEDKKKLDILPTFLLLINNTF</sequence>
<reference evidence="2 3" key="1">
    <citation type="submission" date="2017-12" db="EMBL/GenBank/DDBJ databases">
        <title>Comparative genomics of Botrytis spp.</title>
        <authorList>
            <person name="Valero-Jimenez C.A."/>
            <person name="Tapia P."/>
            <person name="Veloso J."/>
            <person name="Silva-Moreno E."/>
            <person name="Staats M."/>
            <person name="Valdes J.H."/>
            <person name="Van Kan J.A.L."/>
        </authorList>
    </citation>
    <scope>NUCLEOTIDE SEQUENCE [LARGE SCALE GENOMIC DNA]</scope>
    <source>
        <strain evidence="2 3">MUCL2120</strain>
    </source>
</reference>
<feature type="region of interest" description="Disordered" evidence="1">
    <location>
        <begin position="1"/>
        <end position="47"/>
    </location>
</feature>
<comment type="caution">
    <text evidence="2">The sequence shown here is derived from an EMBL/GenBank/DDBJ whole genome shotgun (WGS) entry which is preliminary data.</text>
</comment>
<gene>
    <name evidence="2" type="ORF">BOTNAR_0431g00100</name>
</gene>